<dbReference type="SUPFAM" id="SSF52540">
    <property type="entry name" value="P-loop containing nucleoside triphosphate hydrolases"/>
    <property type="match status" value="3"/>
</dbReference>
<protein>
    <submittedName>
        <fullName evidence="12">Multidrug resistance 1</fullName>
    </submittedName>
</protein>
<feature type="domain" description="ABC transmembrane type-1" evidence="11">
    <location>
        <begin position="744"/>
        <end position="1031"/>
    </location>
</feature>
<keyword evidence="3 9" id="KW-0812">Transmembrane</keyword>
<dbReference type="InterPro" id="IPR039421">
    <property type="entry name" value="Type_1_exporter"/>
</dbReference>
<keyword evidence="4" id="KW-0547">Nucleotide-binding</keyword>
<dbReference type="GO" id="GO:0016887">
    <property type="term" value="F:ATP hydrolysis activity"/>
    <property type="evidence" value="ECO:0007669"/>
    <property type="project" value="InterPro"/>
</dbReference>
<dbReference type="EMBL" id="PXOA01000048">
    <property type="protein sequence ID" value="RFU81452.1"/>
    <property type="molecule type" value="Genomic_DNA"/>
</dbReference>
<evidence type="ECO:0000313" key="12">
    <source>
        <dbReference type="EMBL" id="RFU81452.1"/>
    </source>
</evidence>
<feature type="transmembrane region" description="Helical" evidence="9">
    <location>
        <begin position="887"/>
        <end position="907"/>
    </location>
</feature>
<feature type="transmembrane region" description="Helical" evidence="9">
    <location>
        <begin position="740"/>
        <end position="764"/>
    </location>
</feature>
<dbReference type="CDD" id="cd18578">
    <property type="entry name" value="ABC_6TM_Pgp_ABCB1_D2_like"/>
    <property type="match status" value="1"/>
</dbReference>
<feature type="transmembrane region" description="Helical" evidence="9">
    <location>
        <begin position="113"/>
        <end position="131"/>
    </location>
</feature>
<evidence type="ECO:0000256" key="6">
    <source>
        <dbReference type="ARBA" id="ARBA00022989"/>
    </source>
</evidence>
<feature type="transmembrane region" description="Helical" evidence="9">
    <location>
        <begin position="189"/>
        <end position="207"/>
    </location>
</feature>
<organism evidence="12 13">
    <name type="scientific">Trichoderma arundinaceum</name>
    <dbReference type="NCBI Taxonomy" id="490622"/>
    <lineage>
        <taxon>Eukaryota</taxon>
        <taxon>Fungi</taxon>
        <taxon>Dikarya</taxon>
        <taxon>Ascomycota</taxon>
        <taxon>Pezizomycotina</taxon>
        <taxon>Sordariomycetes</taxon>
        <taxon>Hypocreomycetidae</taxon>
        <taxon>Hypocreales</taxon>
        <taxon>Hypocreaceae</taxon>
        <taxon>Trichoderma</taxon>
    </lineage>
</organism>
<evidence type="ECO:0000259" key="11">
    <source>
        <dbReference type="PROSITE" id="PS50929"/>
    </source>
</evidence>
<evidence type="ECO:0000259" key="10">
    <source>
        <dbReference type="PROSITE" id="PS50893"/>
    </source>
</evidence>
<evidence type="ECO:0000256" key="4">
    <source>
        <dbReference type="ARBA" id="ARBA00022741"/>
    </source>
</evidence>
<dbReference type="InterPro" id="IPR003439">
    <property type="entry name" value="ABC_transporter-like_ATP-bd"/>
</dbReference>
<comment type="caution">
    <text evidence="12">The sequence shown here is derived from an EMBL/GenBank/DDBJ whole genome shotgun (WGS) entry which is preliminary data.</text>
</comment>
<feature type="transmembrane region" description="Helical" evidence="9">
    <location>
        <begin position="327"/>
        <end position="345"/>
    </location>
</feature>
<dbReference type="SMART" id="SM00382">
    <property type="entry name" value="AAA"/>
    <property type="match status" value="2"/>
</dbReference>
<accession>A0A395NZE0</accession>
<comment type="similarity">
    <text evidence="2">Belongs to the ABC transporter superfamily. ABCB family. Multidrug resistance exporter (TC 3.A.1.201) subfamily.</text>
</comment>
<dbReference type="OrthoDB" id="6500128at2759"/>
<dbReference type="PANTHER" id="PTHR43394:SF27">
    <property type="entry name" value="ATP-DEPENDENT TRANSLOCASE ABCB1-LIKE"/>
    <property type="match status" value="1"/>
</dbReference>
<dbReference type="GO" id="GO:0005524">
    <property type="term" value="F:ATP binding"/>
    <property type="evidence" value="ECO:0007669"/>
    <property type="project" value="UniProtKB-KW"/>
</dbReference>
<feature type="transmembrane region" description="Helical" evidence="9">
    <location>
        <begin position="213"/>
        <end position="236"/>
    </location>
</feature>
<name>A0A395NZE0_TRIAR</name>
<dbReference type="InterPro" id="IPR011527">
    <property type="entry name" value="ABC1_TM_dom"/>
</dbReference>
<dbReference type="SUPFAM" id="SSF90123">
    <property type="entry name" value="ABC transporter transmembrane region"/>
    <property type="match status" value="2"/>
</dbReference>
<evidence type="ECO:0000256" key="3">
    <source>
        <dbReference type="ARBA" id="ARBA00022692"/>
    </source>
</evidence>
<feature type="domain" description="ABC transporter" evidence="10">
    <location>
        <begin position="1066"/>
        <end position="1311"/>
    </location>
</feature>
<keyword evidence="5" id="KW-0067">ATP-binding</keyword>
<dbReference type="GO" id="GO:0015421">
    <property type="term" value="F:ABC-type oligopeptide transporter activity"/>
    <property type="evidence" value="ECO:0007669"/>
    <property type="project" value="TreeGrafter"/>
</dbReference>
<feature type="domain" description="ABC transmembrane type-1" evidence="11">
    <location>
        <begin position="65"/>
        <end position="357"/>
    </location>
</feature>
<feature type="transmembrane region" description="Helical" evidence="9">
    <location>
        <begin position="864"/>
        <end position="881"/>
    </location>
</feature>
<reference evidence="12 13" key="1">
    <citation type="journal article" date="2018" name="PLoS Pathog.">
        <title>Evolution of structural diversity of trichothecenes, a family of toxins produced by plant pathogenic and entomopathogenic fungi.</title>
        <authorList>
            <person name="Proctor R.H."/>
            <person name="McCormick S.P."/>
            <person name="Kim H.S."/>
            <person name="Cardoza R.E."/>
            <person name="Stanley A.M."/>
            <person name="Lindo L."/>
            <person name="Kelly A."/>
            <person name="Brown D.W."/>
            <person name="Lee T."/>
            <person name="Vaughan M.M."/>
            <person name="Alexander N.J."/>
            <person name="Busman M."/>
            <person name="Gutierrez S."/>
        </authorList>
    </citation>
    <scope>NUCLEOTIDE SEQUENCE [LARGE SCALE GENOMIC DNA]</scope>
    <source>
        <strain evidence="12 13">IBT 40837</strain>
    </source>
</reference>
<dbReference type="Pfam" id="PF00664">
    <property type="entry name" value="ABC_membrane"/>
    <property type="match status" value="2"/>
</dbReference>
<dbReference type="PROSITE" id="PS50929">
    <property type="entry name" value="ABC_TM1F"/>
    <property type="match status" value="2"/>
</dbReference>
<evidence type="ECO:0000256" key="7">
    <source>
        <dbReference type="ARBA" id="ARBA00023136"/>
    </source>
</evidence>
<keyword evidence="6 9" id="KW-1133">Transmembrane helix</keyword>
<keyword evidence="13" id="KW-1185">Reference proteome</keyword>
<dbReference type="CDD" id="cd18577">
    <property type="entry name" value="ABC_6TM_Pgp_ABCB1_D1_like"/>
    <property type="match status" value="1"/>
</dbReference>
<dbReference type="STRING" id="490622.A0A395NZE0"/>
<evidence type="ECO:0000256" key="8">
    <source>
        <dbReference type="SAM" id="MobiDB-lite"/>
    </source>
</evidence>
<dbReference type="Pfam" id="PF00005">
    <property type="entry name" value="ABC_tran"/>
    <property type="match status" value="2"/>
</dbReference>
<evidence type="ECO:0000256" key="2">
    <source>
        <dbReference type="ARBA" id="ARBA00007577"/>
    </source>
</evidence>
<dbReference type="Gene3D" id="3.40.50.300">
    <property type="entry name" value="P-loop containing nucleotide triphosphate hydrolases"/>
    <property type="match status" value="2"/>
</dbReference>
<feature type="region of interest" description="Disordered" evidence="8">
    <location>
        <begin position="1"/>
        <end position="39"/>
    </location>
</feature>
<feature type="transmembrane region" description="Helical" evidence="9">
    <location>
        <begin position="293"/>
        <end position="315"/>
    </location>
</feature>
<sequence>MEKAEIEQSSSPLSIEAEKQVSVENGTTAEPAKEQPKARPQRIASFKDYVRVFKYATKWDFVAYAAGVLASIGAGITLPLMNVVFGNFVGSISDFTNAADQGPDAFRKNADRLSLYMFALFLGRLGLNYINKFAFRMIGIRISSAIRLHYLTALLGQSIHVLDSMPPGYATTTITSTSNVLQLGISEKLGVFFEYNATIFAAIIIAFTRNWALTLVTSSAILFIALTVSVLLPVIVKGHGRVSIAEAKSSAVASETFASIRMIAACGAENRMVKKYGMSVEEAKKHAQFTSPFISLQFGLIFFSVFSAFALAFWYGTKSVAEGRVDNVGTIVIVLMSVMMVVFSLERTTTPLLAVSKATVAACQFFTVIDAPQPDKGHLTDPEVSATDDIVFEKVTFAYPSRPHVKILDEMDLRIESGKINAIVGPSGSGKSTIVGLIERWYTLKHQYVIAEAVEPKKKKKSKEEEEAEEIRAQEPEETGPPVKLSGTLTTCGHALDDINLKWWRSQIGLVQQEPFLFNDTIYKNVANGLIGTQWEDEPEDNKRELVKEACVEAFADEFIDKLPEGYDTVVGDSGAKLSGGQRQRIAIARSIVRKPKILILDEATSAIDVRGERIVQAALDRVAQNRTTITIAHRLSTIKKADRIIVIKKGKVVEEGTHESLISLDGGVYSGLVQAQALSLGGSPESDEVDEKGDGYEALSREKSQAISEAEAQINNSAEKQRNIFNSFGRLFYETKSHWYLMFLTIFFAACAGSAVPLQAWLFAKLIVVFQFTGHKLLEESQFWSLMWLVLAIGVGLSYFGALFSSTRMASIIRAKYQQQYFEAILYQKTSFFDEEDHSHGTMTSRAAGDPQRLEELMGANMASVYIALFNLTGSIAIAFSFGWKLALVGAAVVMPILLVSSFWRFKYEMQFEKMNNEVFAESSKFASESIGAFRTVTSLTLESPISKRFETLCQGHVKTAFKKARWVSLLFGFADSCTLACQSLIFYYGSRLLASGEYKLENYFVCFMAIMNASESAGQSFGFGPNAAQVTAASNRILNTRDTMIRGKSSGVKKIPDAKGGMKVELQDVHFKYPTRDIPVFRGLNLTIEKGQFAALVGASGCGKTSIISLLERFYDLDKGRILCNGQDITDVNIFDYRKHLSLVAQEPTLFQGWLTLLTLGTLRDNIILGVDETTVTDEQIHQACRDASIHDFITSLPEGYNTNIGSRGVSLSGGQKQRVAIARALIRNPDILLLDEATSSLDSESEKLVQAAFERAGKGRTMVVVAHRLATVQNADVIFVLGEGKLLEQGSHMELLKKKGVYWQMVRLVYFLLLEDYQRFCFLS</sequence>
<dbReference type="GO" id="GO:0090374">
    <property type="term" value="P:oligopeptide export from mitochondrion"/>
    <property type="evidence" value="ECO:0007669"/>
    <property type="project" value="TreeGrafter"/>
</dbReference>
<keyword evidence="7 9" id="KW-0472">Membrane</keyword>
<dbReference type="CDD" id="cd03249">
    <property type="entry name" value="ABC_MTABC3_MDL1_MDL2"/>
    <property type="match status" value="1"/>
</dbReference>
<dbReference type="GO" id="GO:0005743">
    <property type="term" value="C:mitochondrial inner membrane"/>
    <property type="evidence" value="ECO:0007669"/>
    <property type="project" value="TreeGrafter"/>
</dbReference>
<dbReference type="PANTHER" id="PTHR43394">
    <property type="entry name" value="ATP-DEPENDENT PERMEASE MDL1, MITOCHONDRIAL"/>
    <property type="match status" value="1"/>
</dbReference>
<evidence type="ECO:0000313" key="13">
    <source>
        <dbReference type="Proteomes" id="UP000266272"/>
    </source>
</evidence>
<dbReference type="FunFam" id="3.40.50.300:FF:000913">
    <property type="entry name" value="ABC multidrug transporter SitT"/>
    <property type="match status" value="1"/>
</dbReference>
<evidence type="ECO:0000256" key="1">
    <source>
        <dbReference type="ARBA" id="ARBA00004141"/>
    </source>
</evidence>
<feature type="domain" description="ABC transporter" evidence="10">
    <location>
        <begin position="390"/>
        <end position="675"/>
    </location>
</feature>
<feature type="transmembrane region" description="Helical" evidence="9">
    <location>
        <begin position="968"/>
        <end position="991"/>
    </location>
</feature>
<dbReference type="InterPro" id="IPR036640">
    <property type="entry name" value="ABC1_TM_sf"/>
</dbReference>
<dbReference type="PROSITE" id="PS50893">
    <property type="entry name" value="ABC_TRANSPORTER_2"/>
    <property type="match status" value="2"/>
</dbReference>
<comment type="subcellular location">
    <subcellularLocation>
        <location evidence="1">Membrane</location>
        <topology evidence="1">Multi-pass membrane protein</topology>
    </subcellularLocation>
</comment>
<dbReference type="InterPro" id="IPR003593">
    <property type="entry name" value="AAA+_ATPase"/>
</dbReference>
<evidence type="ECO:0000256" key="9">
    <source>
        <dbReference type="SAM" id="Phobius"/>
    </source>
</evidence>
<dbReference type="InterPro" id="IPR017871">
    <property type="entry name" value="ABC_transporter-like_CS"/>
</dbReference>
<evidence type="ECO:0000256" key="5">
    <source>
        <dbReference type="ARBA" id="ARBA00022840"/>
    </source>
</evidence>
<feature type="transmembrane region" description="Helical" evidence="9">
    <location>
        <begin position="784"/>
        <end position="805"/>
    </location>
</feature>
<proteinExistence type="inferred from homology"/>
<dbReference type="PROSITE" id="PS00211">
    <property type="entry name" value="ABC_TRANSPORTER_1"/>
    <property type="match status" value="2"/>
</dbReference>
<dbReference type="InterPro" id="IPR027417">
    <property type="entry name" value="P-loop_NTPase"/>
</dbReference>
<feature type="region of interest" description="Disordered" evidence="8">
    <location>
        <begin position="456"/>
        <end position="484"/>
    </location>
</feature>
<dbReference type="Proteomes" id="UP000266272">
    <property type="component" value="Unassembled WGS sequence"/>
</dbReference>
<gene>
    <name evidence="12" type="ORF">TARUN_764</name>
</gene>
<dbReference type="Gene3D" id="1.20.1560.10">
    <property type="entry name" value="ABC transporter type 1, transmembrane domain"/>
    <property type="match status" value="1"/>
</dbReference>
<feature type="transmembrane region" description="Helical" evidence="9">
    <location>
        <begin position="61"/>
        <end position="81"/>
    </location>
</feature>